<dbReference type="PANTHER" id="PTHR37291">
    <property type="entry name" value="5-METHYLCYTOSINE-SPECIFIC RESTRICTION ENZYME B"/>
    <property type="match status" value="1"/>
</dbReference>
<dbReference type="InterPro" id="IPR003959">
    <property type="entry name" value="ATPase_AAA_core"/>
</dbReference>
<gene>
    <name evidence="2" type="ORF">BFL38_03695</name>
</gene>
<comment type="caution">
    <text evidence="2">The sequence shown here is derived from an EMBL/GenBank/DDBJ whole genome shotgun (WGS) entry which is preliminary data.</text>
</comment>
<dbReference type="GO" id="GO:0005524">
    <property type="term" value="F:ATP binding"/>
    <property type="evidence" value="ECO:0007669"/>
    <property type="project" value="InterPro"/>
</dbReference>
<name>A0A1E5NDF0_9SPIR</name>
<dbReference type="InterPro" id="IPR027417">
    <property type="entry name" value="P-loop_NTPase"/>
</dbReference>
<dbReference type="InterPro" id="IPR052934">
    <property type="entry name" value="Methyl-DNA_Rec/Restrict_Enz"/>
</dbReference>
<dbReference type="SUPFAM" id="SSF52540">
    <property type="entry name" value="P-loop containing nucleoside triphosphate hydrolases"/>
    <property type="match status" value="1"/>
</dbReference>
<dbReference type="Proteomes" id="UP000095247">
    <property type="component" value="Unassembled WGS sequence"/>
</dbReference>
<evidence type="ECO:0000313" key="3">
    <source>
        <dbReference type="Proteomes" id="UP000095247"/>
    </source>
</evidence>
<dbReference type="Pfam" id="PF00004">
    <property type="entry name" value="AAA"/>
    <property type="match status" value="1"/>
</dbReference>
<proteinExistence type="predicted"/>
<evidence type="ECO:0000313" key="2">
    <source>
        <dbReference type="EMBL" id="OEJ14192.1"/>
    </source>
</evidence>
<reference evidence="2 3" key="1">
    <citation type="submission" date="2016-08" db="EMBL/GenBank/DDBJ databases">
        <title>Characterization and recognition of Brachyspira hampsonii sp. nov., a novel intestinal spirochete that is pathogenic to pigs.</title>
        <authorList>
            <person name="Mirajkar N."/>
            <person name="La T."/>
            <person name="Phillips N."/>
            <person name="Hampson D."/>
            <person name="Gebhart C."/>
        </authorList>
    </citation>
    <scope>NUCLEOTIDE SEQUENCE [LARGE SCALE GENOMIC DNA]</scope>
    <source>
        <strain evidence="2 3">P280/1</strain>
    </source>
</reference>
<dbReference type="SMART" id="SM00382">
    <property type="entry name" value="AAA"/>
    <property type="match status" value="1"/>
</dbReference>
<sequence>MENLKENCIKLLKENYNIVFTGAPGTGKTYLAKEIAREVMKDNTAIKDYKKFIIDYYKSNKGRLEKLKKEGEELREKFVKRFPIESLKNISIDDYAVGRGDNNSFCYWIEFGLKRKLLGGFFAGGAKTYLLYYDKNTGNLMNETNNKTNDELIKEIGKELYNMATIEDYDFKNSVLDFNKRNDYLAIKIYNSYHPYTYFPMLSREYMLDICDIFNIEKDNNRYKLNKNIKKFFDDNLKDIDSYIVRMILLENFDLISGKKEYLNINNDDYGFVQFHPSYDYTDFVEGLRPIKDSNGNMVFERKDGVFKEFCKNALQNRSSKFVFIIDEINRGEISKIFGELFFAIDTGYRGEIGRVKTQYNNLISNDETDDEFEDGFFVPENVYIIGTMNDIDRSVESMDFAMRRRFAWKEIKASDTQYMLDNVLDNEILDEAKDRMNKLNEAIEKIEGFNSSYHIGASYFLKLKNYYQNNNKDDAFDMLWENHLKGLLYEYLRGMPDAENKLDELKNAYFLDDDN</sequence>
<dbReference type="InterPro" id="IPR011704">
    <property type="entry name" value="ATPase_dyneun-rel_AAA"/>
</dbReference>
<dbReference type="PANTHER" id="PTHR37291:SF1">
    <property type="entry name" value="TYPE IV METHYL-DIRECTED RESTRICTION ENZYME ECOKMCRB SUBUNIT"/>
    <property type="match status" value="1"/>
</dbReference>
<dbReference type="Pfam" id="PF07728">
    <property type="entry name" value="AAA_5"/>
    <property type="match status" value="1"/>
</dbReference>
<protein>
    <submittedName>
        <fullName evidence="2">AAA family ATPase</fullName>
    </submittedName>
</protein>
<dbReference type="AlphaFoldDB" id="A0A1E5NDF0"/>
<dbReference type="InterPro" id="IPR003593">
    <property type="entry name" value="AAA+_ATPase"/>
</dbReference>
<feature type="domain" description="AAA+ ATPase" evidence="1">
    <location>
        <begin position="14"/>
        <end position="413"/>
    </location>
</feature>
<dbReference type="EMBL" id="MDCO01000012">
    <property type="protein sequence ID" value="OEJ14192.1"/>
    <property type="molecule type" value="Genomic_DNA"/>
</dbReference>
<evidence type="ECO:0000259" key="1">
    <source>
        <dbReference type="SMART" id="SM00382"/>
    </source>
</evidence>
<accession>A0A1E5NDF0</accession>
<organism evidence="2 3">
    <name type="scientific">Brachyspira hampsonii</name>
    <dbReference type="NCBI Taxonomy" id="1287055"/>
    <lineage>
        <taxon>Bacteria</taxon>
        <taxon>Pseudomonadati</taxon>
        <taxon>Spirochaetota</taxon>
        <taxon>Spirochaetia</taxon>
        <taxon>Brachyspirales</taxon>
        <taxon>Brachyspiraceae</taxon>
        <taxon>Brachyspira</taxon>
    </lineage>
</organism>
<dbReference type="GO" id="GO:0016887">
    <property type="term" value="F:ATP hydrolysis activity"/>
    <property type="evidence" value="ECO:0007669"/>
    <property type="project" value="InterPro"/>
</dbReference>
<dbReference type="Gene3D" id="3.40.50.300">
    <property type="entry name" value="P-loop containing nucleotide triphosphate hydrolases"/>
    <property type="match status" value="2"/>
</dbReference>